<keyword evidence="2" id="KW-1185">Reference proteome</keyword>
<evidence type="ECO:0000313" key="2">
    <source>
        <dbReference type="Proteomes" id="UP000682782"/>
    </source>
</evidence>
<name>A0AC61MXS9_9FIRM</name>
<proteinExistence type="predicted"/>
<sequence>MSSVKERFLRYVQVETTSCEANECCPSTPGQKVLGEMLVKEMQAMGVSGARMDEHGYVYGFIPAKGKTDAPAIGLIAHMDTSDAVPGKTVPQVIEHYDGGVIRLKNGVEISGFSFLESLKGQDLIVTSGDSVLGADDKAGVAEIMTLCEKMLAPDAPDHGKICVAFTPDEEIGRGADLFDIPGFGAEFAYTVDGGALGELEYECFNAASCKVTVKGVNIHPGSAKNQMINASLVAMEFAGMLPPWERPEHTEGYEGFYHLMEMSGNEEAAELKYILRDHDIRKLDARKQMMNTACEVLNKKYGDGTVLVELRDSYRNMKEIVEQHPEILERAKAAFLANGVEPIVKAIRGGTDGAQLSFRGLPCPNLSTGGYNFHGRKELVPVQAMEKMTEVLVTLVSVK</sequence>
<dbReference type="EMBL" id="CP068393">
    <property type="protein sequence ID" value="QUC67667.1"/>
    <property type="molecule type" value="Genomic_DNA"/>
</dbReference>
<accession>A0AC61MXS9</accession>
<reference evidence="1" key="1">
    <citation type="submission" date="2021-01" db="EMBL/GenBank/DDBJ databases">
        <title>Complete genome sequence of Clostridiales bacterium R-7.</title>
        <authorList>
            <person name="Mahoney-Kurpe S.C."/>
            <person name="Palevich N."/>
            <person name="Koike S."/>
            <person name="Moon C.D."/>
            <person name="Attwood G.T."/>
        </authorList>
    </citation>
    <scope>NUCLEOTIDE SEQUENCE</scope>
    <source>
        <strain evidence="1">R-7</strain>
    </source>
</reference>
<keyword evidence="1" id="KW-0645">Protease</keyword>
<organism evidence="1 2">
    <name type="scientific">Aristaeella hokkaidonensis</name>
    <dbReference type="NCBI Taxonomy" id="3046382"/>
    <lineage>
        <taxon>Bacteria</taxon>
        <taxon>Bacillati</taxon>
        <taxon>Bacillota</taxon>
        <taxon>Clostridia</taxon>
        <taxon>Eubacteriales</taxon>
        <taxon>Aristaeellaceae</taxon>
        <taxon>Aristaeella</taxon>
    </lineage>
</organism>
<keyword evidence="1" id="KW-0031">Aminopeptidase</keyword>
<protein>
    <submittedName>
        <fullName evidence="1">Peptidase T</fullName>
        <ecNumber evidence="1">3.4.11.4</ecNumber>
    </submittedName>
</protein>
<evidence type="ECO:0000313" key="1">
    <source>
        <dbReference type="EMBL" id="QUC67667.1"/>
    </source>
</evidence>
<dbReference type="Proteomes" id="UP000682782">
    <property type="component" value="Chromosome"/>
</dbReference>
<dbReference type="EC" id="3.4.11.4" evidence="1"/>
<keyword evidence="1" id="KW-0378">Hydrolase</keyword>
<gene>
    <name evidence="1" type="primary">pepT</name>
    <name evidence="1" type="ORF">JYE49_02895</name>
</gene>